<proteinExistence type="inferred from homology"/>
<dbReference type="Gene3D" id="3.40.50.720">
    <property type="entry name" value="NAD(P)-binding Rossmann-like Domain"/>
    <property type="match status" value="1"/>
</dbReference>
<feature type="domain" description="Ketoreductase" evidence="3">
    <location>
        <begin position="7"/>
        <end position="186"/>
    </location>
</feature>
<dbReference type="Pfam" id="PF00106">
    <property type="entry name" value="adh_short"/>
    <property type="match status" value="1"/>
</dbReference>
<dbReference type="PANTHER" id="PTHR43976:SF16">
    <property type="entry name" value="SHORT-CHAIN DEHYDROGENASE_REDUCTASE FAMILY PROTEIN"/>
    <property type="match status" value="1"/>
</dbReference>
<dbReference type="Gene3D" id="2.60.120.200">
    <property type="match status" value="1"/>
</dbReference>
<dbReference type="InterPro" id="IPR051911">
    <property type="entry name" value="SDR_oxidoreductase"/>
</dbReference>
<evidence type="ECO:0000313" key="5">
    <source>
        <dbReference type="Proteomes" id="UP001437256"/>
    </source>
</evidence>
<accession>A0ABR2ZM76</accession>
<dbReference type="InterPro" id="IPR002347">
    <property type="entry name" value="SDR_fam"/>
</dbReference>
<dbReference type="Proteomes" id="UP001437256">
    <property type="component" value="Unassembled WGS sequence"/>
</dbReference>
<comment type="caution">
    <text evidence="4">The sequence shown here is derived from an EMBL/GenBank/DDBJ whole genome shotgun (WGS) entry which is preliminary data.</text>
</comment>
<dbReference type="SMART" id="SM00822">
    <property type="entry name" value="PKS_KR"/>
    <property type="match status" value="1"/>
</dbReference>
<dbReference type="Pfam" id="PF26113">
    <property type="entry name" value="GH16_XgeA"/>
    <property type="match status" value="1"/>
</dbReference>
<keyword evidence="5" id="KW-1185">Reference proteome</keyword>
<dbReference type="SUPFAM" id="SSF49899">
    <property type="entry name" value="Concanavalin A-like lectins/glucanases"/>
    <property type="match status" value="1"/>
</dbReference>
<dbReference type="SUPFAM" id="SSF51735">
    <property type="entry name" value="NAD(P)-binding Rossmann-fold domains"/>
    <property type="match status" value="1"/>
</dbReference>
<dbReference type="CDD" id="cd02181">
    <property type="entry name" value="GH16_fungal_Lam16A_glucanase"/>
    <property type="match status" value="1"/>
</dbReference>
<dbReference type="InterPro" id="IPR013320">
    <property type="entry name" value="ConA-like_dom_sf"/>
</dbReference>
<evidence type="ECO:0000259" key="3">
    <source>
        <dbReference type="SMART" id="SM00822"/>
    </source>
</evidence>
<organism evidence="4 5">
    <name type="scientific">Marasmius tenuissimus</name>
    <dbReference type="NCBI Taxonomy" id="585030"/>
    <lineage>
        <taxon>Eukaryota</taxon>
        <taxon>Fungi</taxon>
        <taxon>Dikarya</taxon>
        <taxon>Basidiomycota</taxon>
        <taxon>Agaricomycotina</taxon>
        <taxon>Agaricomycetes</taxon>
        <taxon>Agaricomycetidae</taxon>
        <taxon>Agaricales</taxon>
        <taxon>Marasmiineae</taxon>
        <taxon>Marasmiaceae</taxon>
        <taxon>Marasmius</taxon>
    </lineage>
</organism>
<reference evidence="4 5" key="1">
    <citation type="submission" date="2024-05" db="EMBL/GenBank/DDBJ databases">
        <title>A draft genome resource for the thread blight pathogen Marasmius tenuissimus strain MS-2.</title>
        <authorList>
            <person name="Yulfo-Soto G.E."/>
            <person name="Baruah I.K."/>
            <person name="Amoako-Attah I."/>
            <person name="Bukari Y."/>
            <person name="Meinhardt L.W."/>
            <person name="Bailey B.A."/>
            <person name="Cohen S.P."/>
        </authorList>
    </citation>
    <scope>NUCLEOTIDE SEQUENCE [LARGE SCALE GENOMIC DNA]</scope>
    <source>
        <strain evidence="4 5">MS-2</strain>
    </source>
</reference>
<dbReference type="InterPro" id="IPR036291">
    <property type="entry name" value="NAD(P)-bd_dom_sf"/>
</dbReference>
<protein>
    <recommendedName>
        <fullName evidence="3">Ketoreductase domain-containing protein</fullName>
    </recommendedName>
</protein>
<gene>
    <name evidence="4" type="ORF">AAF712_011336</name>
</gene>
<dbReference type="PANTHER" id="PTHR43976">
    <property type="entry name" value="SHORT CHAIN DEHYDROGENASE"/>
    <property type="match status" value="1"/>
</dbReference>
<dbReference type="EMBL" id="JBBXMP010000122">
    <property type="protein sequence ID" value="KAL0061818.1"/>
    <property type="molecule type" value="Genomic_DNA"/>
</dbReference>
<evidence type="ECO:0000256" key="2">
    <source>
        <dbReference type="ARBA" id="ARBA00023002"/>
    </source>
</evidence>
<dbReference type="CDD" id="cd05374">
    <property type="entry name" value="17beta-HSD-like_SDR_c"/>
    <property type="match status" value="1"/>
</dbReference>
<dbReference type="PRINTS" id="PR00081">
    <property type="entry name" value="GDHRDH"/>
</dbReference>
<dbReference type="PRINTS" id="PR00080">
    <property type="entry name" value="SDRFAMILY"/>
</dbReference>
<sequence length="630" mass="67755">MAVSHPPVILITGCSSGFGRLVAIEALDRGFRVIATARRLEAIGDLRERGAETLSLDITSDQRSLENFALEAIKVYGQVDILVNNAGYLQVGAMEEVSPEQFRAIFDTNFFGTVNLTTAFLPHFRGRRAGLIVNISSMAAYSAYPGMGVYGTTKAALDSASKAWGKELAPFNVRSISINPGRFRTSVASVSKTPSREIDAYSELHEGVQQYRANAGKEPGDPEKAARKILDVITSDKELPTRLALGEDALSRLDVDIEAQLAITFMMKFATTAIYLGSALCASAGTTYNVVQEYAGQTFFDGWEFYGNFDNLTNGDAIYVDASTASTSALAYVNPSTNRAIIKVDNTTQVPFNEKRNTVRITTKDRFSVGSVWVADMYHVPYGCSVWPAFWSHAPEWPVGGEIDTFEGVNQVTRNQMALHTTPGCSLRQDNASLTQSSPLINSTNCDSTVNNNMGCVVTDPSTQSYGEVFANSGGGVFVTELAESGISIWFFPRDLVPSSISANSTSLDTSTLGTPVANWPSGSGGCEVNKFFEPQNLIFNIALCGDFAGAPNVFSQTCSGKCYNDYVIGAPSLYDNAYFDVASVKVYGESGKDVVVRTASTNSASAQGRSSGFLPVLVLGLVSLILGWM</sequence>
<comment type="similarity">
    <text evidence="1">Belongs to the short-chain dehydrogenases/reductases (SDR) family.</text>
</comment>
<evidence type="ECO:0000313" key="4">
    <source>
        <dbReference type="EMBL" id="KAL0061818.1"/>
    </source>
</evidence>
<keyword evidence="2" id="KW-0560">Oxidoreductase</keyword>
<dbReference type="InterPro" id="IPR057326">
    <property type="entry name" value="KR_dom"/>
</dbReference>
<evidence type="ECO:0000256" key="1">
    <source>
        <dbReference type="ARBA" id="ARBA00006484"/>
    </source>
</evidence>
<name>A0ABR2ZM76_9AGAR</name>